<feature type="domain" description="DNA2/NAM7 helicase-like C-terminal" evidence="8">
    <location>
        <begin position="1051"/>
        <end position="1238"/>
    </location>
</feature>
<feature type="compositionally biased region" description="Low complexity" evidence="6">
    <location>
        <begin position="285"/>
        <end position="310"/>
    </location>
</feature>
<dbReference type="CDD" id="cd18808">
    <property type="entry name" value="SF1_C_Upf1"/>
    <property type="match status" value="1"/>
</dbReference>
<dbReference type="Proteomes" id="UP001165122">
    <property type="component" value="Unassembled WGS sequence"/>
</dbReference>
<dbReference type="GO" id="GO:0004386">
    <property type="term" value="F:helicase activity"/>
    <property type="evidence" value="ECO:0007669"/>
    <property type="project" value="UniProtKB-KW"/>
</dbReference>
<evidence type="ECO:0000259" key="7">
    <source>
        <dbReference type="Pfam" id="PF13086"/>
    </source>
</evidence>
<evidence type="ECO:0000259" key="8">
    <source>
        <dbReference type="Pfam" id="PF13087"/>
    </source>
</evidence>
<accession>A0A9W7C6C9</accession>
<evidence type="ECO:0000313" key="9">
    <source>
        <dbReference type="EMBL" id="GMI00471.1"/>
    </source>
</evidence>
<evidence type="ECO:0000256" key="6">
    <source>
        <dbReference type="SAM" id="MobiDB-lite"/>
    </source>
</evidence>
<feature type="domain" description="DNA2/NAM7 helicase helicase" evidence="7">
    <location>
        <begin position="842"/>
        <end position="933"/>
    </location>
</feature>
<dbReference type="Gene3D" id="3.40.50.300">
    <property type="entry name" value="P-loop containing nucleotide triphosphate hydrolases"/>
    <property type="match status" value="2"/>
</dbReference>
<dbReference type="InterPro" id="IPR047187">
    <property type="entry name" value="SF1_C_Upf1"/>
</dbReference>
<gene>
    <name evidence="9" type="ORF">TrLO_g11382</name>
</gene>
<feature type="compositionally biased region" description="Polar residues" evidence="6">
    <location>
        <begin position="103"/>
        <end position="117"/>
    </location>
</feature>
<protein>
    <submittedName>
        <fullName evidence="9">Uncharacterized protein</fullName>
    </submittedName>
</protein>
<feature type="compositionally biased region" description="Pro residues" evidence="6">
    <location>
        <begin position="225"/>
        <end position="235"/>
    </location>
</feature>
<dbReference type="PANTHER" id="PTHR10887:SF495">
    <property type="entry name" value="HELICASE SENATAXIN ISOFORM X1-RELATED"/>
    <property type="match status" value="1"/>
</dbReference>
<feature type="compositionally biased region" description="Basic and acidic residues" evidence="6">
    <location>
        <begin position="340"/>
        <end position="366"/>
    </location>
</feature>
<feature type="domain" description="DNA2/NAM7 helicase helicase" evidence="7">
    <location>
        <begin position="974"/>
        <end position="1041"/>
    </location>
</feature>
<organism evidence="9 10">
    <name type="scientific">Triparma laevis f. longispina</name>
    <dbReference type="NCBI Taxonomy" id="1714387"/>
    <lineage>
        <taxon>Eukaryota</taxon>
        <taxon>Sar</taxon>
        <taxon>Stramenopiles</taxon>
        <taxon>Ochrophyta</taxon>
        <taxon>Bolidophyceae</taxon>
        <taxon>Parmales</taxon>
        <taxon>Triparmaceae</taxon>
        <taxon>Triparma</taxon>
    </lineage>
</organism>
<dbReference type="GO" id="GO:0005694">
    <property type="term" value="C:chromosome"/>
    <property type="evidence" value="ECO:0007669"/>
    <property type="project" value="UniProtKB-ARBA"/>
</dbReference>
<comment type="caution">
    <text evidence="9">The sequence shown here is derived from an EMBL/GenBank/DDBJ whole genome shotgun (WGS) entry which is preliminary data.</text>
</comment>
<sequence length="1411" mass="153958">MSDSNSNSNNVPLNTSGRNQSGGRGDSSRSDQGGRGGGGRRNNNRNRGRGSGRGRGGRHNQQHDPRNNPRNNNPSAPINPSTSNPNPNANAPSVVLTRAPDGSTRTSHTNVNVNQTDGGSSGQQSNPSQQNPQQTDDHILIPPTQSVNSFSTPFSSAPIGDSLGLSLGLNLNPLSTGIGGLSLGLPGGLGGGFDVIGGTELGGFGGGFGEGRLKELNDDSNVSPQPSPPQPPSPGSSPAGSQPVPAPNVDHPITILRRPDQQQQNSQNVQQNVQQQQNLRHSSQDARNQNQSQNQSQQQQNQNQNQTSSQDVRNQNPKSSRQRNPRKENVDNTNADTPESLERRRRQEEQRRERAEANKKKRQDAAKRKKEERRQQKANNKQQNPNLTSNTTKTDESDEEKDEPPPPTTQEQISSVKKVEVSITSSTTTKSRVLSESDLASMDSKRREEEEKKKKKKKKQERVVYEGGNQSQQYIHAQRTFNRQVRLHCETSDLAKVVESLENPMNSDFVLDAPTLEATMKTFVVAAQFEDALKCLKNNTRIDTLDALQTERILASLPQNLRNSSAFTAADMINQLCIATNFKNGQTARAYFLRIVRGIALEFLEEATSARDRICSAHCERLVRTGQCVVDAQLRKGRRETEILVNPGHQLGVFIPEIMDSRGIQAGDAVSILPYAGPYPMSAESLDRNMVEATVTNASPLIIRLHDKTNRQLQKMLCDPAPGNVYRIDKLANRMGFNRQLEAARIVAAPPDQSSNAKKDQQRPSDQLITAITAMDENIDNIMLGAVNGSFNQRSKNVGTTSTAELCAQAVPMDARMDNEEEDSIRAYSRLALDKTGQLDGLNSSQRLAVHQAVTNRLTLVQGPPGTGKTAVAIKIMSHWAKTSNSPVLATSDSNIAVDNLVEGCAKAGLSVVRLGRPEAIRPELLKYCVDKPGNKTDGNDVRTAGIEGLEDGGQFSGLTNNATGAQIFKEKMRTIKKAQIVCCTCIGSGGEILDGMIFERVLVDEATQATEPATLVPLTRGCRQLVLVGDHCQLPPTVLSTKAEEEGLGVPLFSRMVACGVPPCMLDTQYRMHPAIATFPSDLFYGGKLLNGVSPPERRPLPGFPWPREEFPVAFLPVPEGIEVDDGVSKMNEAEANAACDAVHMLLDAGCSVSDVAVVTPYAAQVRLIKRMTRQLVSRPPYVEVSSVDGFQGREKEAVIFSAVRSNDHGSVGFVSDWRRVNVSFTRARRALIVIGNDVCLRRGDVDTWSPWISWADSQGINMNFPGKPRGRYDAEQLRRVRGGTTAAEMLKDVLERQQAQLKTAEVELKRANKNTRNVVKEFEGGQGDIMGENRSVAIEPKGKEIKLVGNFESNWDDSDSEDDREGGEGGGDDWETGGLMGLEATLKKTGLDLGDDEEEESGLRDAWDD</sequence>
<keyword evidence="5" id="KW-0175">Coiled coil</keyword>
<evidence type="ECO:0000256" key="1">
    <source>
        <dbReference type="ARBA" id="ARBA00022741"/>
    </source>
</evidence>
<feature type="compositionally biased region" description="Acidic residues" evidence="6">
    <location>
        <begin position="1356"/>
        <end position="1377"/>
    </location>
</feature>
<dbReference type="Pfam" id="PF13087">
    <property type="entry name" value="AAA_12"/>
    <property type="match status" value="1"/>
</dbReference>
<dbReference type="Pfam" id="PF13086">
    <property type="entry name" value="AAA_11"/>
    <property type="match status" value="2"/>
</dbReference>
<dbReference type="FunFam" id="3.40.50.300:FF:000326">
    <property type="entry name" value="P-loop containing nucleoside triphosphate hydrolase"/>
    <property type="match status" value="1"/>
</dbReference>
<feature type="compositionally biased region" description="Low complexity" evidence="6">
    <location>
        <begin position="122"/>
        <end position="134"/>
    </location>
</feature>
<dbReference type="InterPro" id="IPR041677">
    <property type="entry name" value="DNA2/NAM7_AAA_11"/>
</dbReference>
<evidence type="ECO:0000256" key="3">
    <source>
        <dbReference type="ARBA" id="ARBA00022806"/>
    </source>
</evidence>
<keyword evidence="3" id="KW-0347">Helicase</keyword>
<dbReference type="InterPro" id="IPR045055">
    <property type="entry name" value="DNA2/NAM7-like"/>
</dbReference>
<feature type="compositionally biased region" description="Basic residues" evidence="6">
    <location>
        <begin position="42"/>
        <end position="60"/>
    </location>
</feature>
<dbReference type="InterPro" id="IPR041679">
    <property type="entry name" value="DNA2/NAM7-like_C"/>
</dbReference>
<feature type="compositionally biased region" description="Polar residues" evidence="6">
    <location>
        <begin position="143"/>
        <end position="153"/>
    </location>
</feature>
<dbReference type="SUPFAM" id="SSF52540">
    <property type="entry name" value="P-loop containing nucleoside triphosphate hydrolases"/>
    <property type="match status" value="1"/>
</dbReference>
<feature type="coiled-coil region" evidence="5">
    <location>
        <begin position="1289"/>
        <end position="1323"/>
    </location>
</feature>
<dbReference type="OrthoDB" id="6513042at2759"/>
<feature type="compositionally biased region" description="Polar residues" evidence="6">
    <location>
        <begin position="1"/>
        <end position="15"/>
    </location>
</feature>
<evidence type="ECO:0000256" key="2">
    <source>
        <dbReference type="ARBA" id="ARBA00022801"/>
    </source>
</evidence>
<feature type="compositionally biased region" description="Low complexity" evidence="6">
    <location>
        <begin position="68"/>
        <end position="93"/>
    </location>
</feature>
<keyword evidence="10" id="KW-1185">Reference proteome</keyword>
<feature type="compositionally biased region" description="Polar residues" evidence="6">
    <location>
        <begin position="422"/>
        <end position="434"/>
    </location>
</feature>
<feature type="region of interest" description="Disordered" evidence="6">
    <location>
        <begin position="1352"/>
        <end position="1411"/>
    </location>
</feature>
<keyword evidence="4" id="KW-0067">ATP-binding</keyword>
<dbReference type="PANTHER" id="PTHR10887">
    <property type="entry name" value="DNA2/NAM7 HELICASE FAMILY"/>
    <property type="match status" value="1"/>
</dbReference>
<dbReference type="InterPro" id="IPR027417">
    <property type="entry name" value="P-loop_NTPase"/>
</dbReference>
<name>A0A9W7C6C9_9STRA</name>
<feature type="compositionally biased region" description="Low complexity" evidence="6">
    <location>
        <begin position="377"/>
        <end position="392"/>
    </location>
</feature>
<dbReference type="EMBL" id="BRXW01000023">
    <property type="protein sequence ID" value="GMI00471.1"/>
    <property type="molecule type" value="Genomic_DNA"/>
</dbReference>
<reference evidence="10" key="1">
    <citation type="journal article" date="2023" name="Commun. Biol.">
        <title>Genome analysis of Parmales, the sister group of diatoms, reveals the evolutionary specialization of diatoms from phago-mixotrophs to photoautotrophs.</title>
        <authorList>
            <person name="Ban H."/>
            <person name="Sato S."/>
            <person name="Yoshikawa S."/>
            <person name="Yamada K."/>
            <person name="Nakamura Y."/>
            <person name="Ichinomiya M."/>
            <person name="Sato N."/>
            <person name="Blanc-Mathieu R."/>
            <person name="Endo H."/>
            <person name="Kuwata A."/>
            <person name="Ogata H."/>
        </authorList>
    </citation>
    <scope>NUCLEOTIDE SEQUENCE [LARGE SCALE GENOMIC DNA]</scope>
    <source>
        <strain evidence="10">NIES 3700</strain>
    </source>
</reference>
<keyword evidence="1" id="KW-0547">Nucleotide-binding</keyword>
<evidence type="ECO:0000256" key="4">
    <source>
        <dbReference type="ARBA" id="ARBA00022840"/>
    </source>
</evidence>
<keyword evidence="2" id="KW-0378">Hydrolase</keyword>
<feature type="region of interest" description="Disordered" evidence="6">
    <location>
        <begin position="206"/>
        <end position="467"/>
    </location>
</feature>
<feature type="region of interest" description="Disordered" evidence="6">
    <location>
        <begin position="1"/>
        <end position="153"/>
    </location>
</feature>
<evidence type="ECO:0000313" key="10">
    <source>
        <dbReference type="Proteomes" id="UP001165122"/>
    </source>
</evidence>
<dbReference type="GO" id="GO:0005524">
    <property type="term" value="F:ATP binding"/>
    <property type="evidence" value="ECO:0007669"/>
    <property type="project" value="UniProtKB-KW"/>
</dbReference>
<feature type="compositionally biased region" description="Basic and acidic residues" evidence="6">
    <location>
        <begin position="443"/>
        <end position="452"/>
    </location>
</feature>
<feature type="compositionally biased region" description="Low complexity" evidence="6">
    <location>
        <begin position="261"/>
        <end position="278"/>
    </location>
</feature>
<proteinExistence type="predicted"/>
<dbReference type="GO" id="GO:0016787">
    <property type="term" value="F:hydrolase activity"/>
    <property type="evidence" value="ECO:0007669"/>
    <property type="project" value="UniProtKB-KW"/>
</dbReference>
<evidence type="ECO:0000256" key="5">
    <source>
        <dbReference type="SAM" id="Coils"/>
    </source>
</evidence>